<accession>A0ABP1R131</accession>
<evidence type="ECO:0000313" key="9">
    <source>
        <dbReference type="EMBL" id="CAL8116687.1"/>
    </source>
</evidence>
<keyword evidence="6 8" id="KW-0472">Membrane</keyword>
<feature type="transmembrane region" description="Helical" evidence="8">
    <location>
        <begin position="384"/>
        <end position="407"/>
    </location>
</feature>
<keyword evidence="10" id="KW-1185">Reference proteome</keyword>
<evidence type="ECO:0000313" key="10">
    <source>
        <dbReference type="Proteomes" id="UP001642540"/>
    </source>
</evidence>
<organism evidence="9 10">
    <name type="scientific">Orchesella dallaii</name>
    <dbReference type="NCBI Taxonomy" id="48710"/>
    <lineage>
        <taxon>Eukaryota</taxon>
        <taxon>Metazoa</taxon>
        <taxon>Ecdysozoa</taxon>
        <taxon>Arthropoda</taxon>
        <taxon>Hexapoda</taxon>
        <taxon>Collembola</taxon>
        <taxon>Entomobryomorpha</taxon>
        <taxon>Entomobryoidea</taxon>
        <taxon>Orchesellidae</taxon>
        <taxon>Orchesellinae</taxon>
        <taxon>Orchesella</taxon>
    </lineage>
</organism>
<protein>
    <recommendedName>
        <fullName evidence="11">Gustatory receptor</fullName>
    </recommendedName>
</protein>
<feature type="transmembrane region" description="Helical" evidence="8">
    <location>
        <begin position="40"/>
        <end position="61"/>
    </location>
</feature>
<name>A0ABP1R131_9HEXA</name>
<feature type="transmembrane region" description="Helical" evidence="8">
    <location>
        <begin position="124"/>
        <end position="146"/>
    </location>
</feature>
<evidence type="ECO:0000256" key="2">
    <source>
        <dbReference type="ARBA" id="ARBA00005327"/>
    </source>
</evidence>
<comment type="caution">
    <text evidence="9">The sequence shown here is derived from an EMBL/GenBank/DDBJ whole genome shotgun (WGS) entry which is preliminary data.</text>
</comment>
<comment type="subcellular location">
    <subcellularLocation>
        <location evidence="1">Cell membrane</location>
        <topology evidence="1">Multi-pass membrane protein</topology>
    </subcellularLocation>
</comment>
<dbReference type="Proteomes" id="UP001642540">
    <property type="component" value="Unassembled WGS sequence"/>
</dbReference>
<evidence type="ECO:0000256" key="5">
    <source>
        <dbReference type="ARBA" id="ARBA00022989"/>
    </source>
</evidence>
<dbReference type="PANTHER" id="PTHR21421">
    <property type="entry name" value="GUSTATORY RECEPTOR"/>
    <property type="match status" value="1"/>
</dbReference>
<keyword evidence="4 8" id="KW-0812">Transmembrane</keyword>
<evidence type="ECO:0000256" key="7">
    <source>
        <dbReference type="ARBA" id="ARBA00023170"/>
    </source>
</evidence>
<keyword evidence="7" id="KW-0675">Receptor</keyword>
<keyword evidence="5 8" id="KW-1133">Transmembrane helix</keyword>
<evidence type="ECO:0000256" key="6">
    <source>
        <dbReference type="ARBA" id="ARBA00023136"/>
    </source>
</evidence>
<sequence>MDDSYYQLLKPLLHFGQVLGFPLPEQHGKEPNYRKISHKVFMIGYSLFMTIISLLLLLIKFQIFAKVPENTSLIESGLGILYHVPVFALYVHLFQSRKCFGAFLTEWRCLSWHIKPEKIQMSSVYTSILVLFGSAIVETILFDAAVCQKQIGPYKNATFLEKYVDNTVYETESLQSIRESWNPIFMGAFYILSKLITLSTDYSDALCITLVFGITARLQLMNKHLKHHLYIKENPKQILIFTDNGHNHHHKITDQKNPTKIYWPHIYRDFVKLRILSDQISKFASPLILVSLKINVFAAVAFLDDTINLSARSQQTHANGTHTGIYISLWHYVIRTVLVIHFASGVYRTSDETLAIIKNAPESVQSWPDTEPILAMLRRKPIGIVFFDTYFITRSLFISILNFVFTIEVMILQASSS</sequence>
<evidence type="ECO:0008006" key="11">
    <source>
        <dbReference type="Google" id="ProtNLM"/>
    </source>
</evidence>
<evidence type="ECO:0000256" key="8">
    <source>
        <dbReference type="SAM" id="Phobius"/>
    </source>
</evidence>
<evidence type="ECO:0000256" key="4">
    <source>
        <dbReference type="ARBA" id="ARBA00022692"/>
    </source>
</evidence>
<evidence type="ECO:0000256" key="3">
    <source>
        <dbReference type="ARBA" id="ARBA00022475"/>
    </source>
</evidence>
<dbReference type="Pfam" id="PF06151">
    <property type="entry name" value="Trehalose_recp"/>
    <property type="match status" value="1"/>
</dbReference>
<evidence type="ECO:0000256" key="1">
    <source>
        <dbReference type="ARBA" id="ARBA00004651"/>
    </source>
</evidence>
<dbReference type="InterPro" id="IPR009318">
    <property type="entry name" value="Gustatory_rcpt"/>
</dbReference>
<keyword evidence="3" id="KW-1003">Cell membrane</keyword>
<reference evidence="9 10" key="1">
    <citation type="submission" date="2024-08" db="EMBL/GenBank/DDBJ databases">
        <authorList>
            <person name="Cucini C."/>
            <person name="Frati F."/>
        </authorList>
    </citation>
    <scope>NUCLEOTIDE SEQUENCE [LARGE SCALE GENOMIC DNA]</scope>
</reference>
<feature type="transmembrane region" description="Helical" evidence="8">
    <location>
        <begin position="73"/>
        <end position="93"/>
    </location>
</feature>
<comment type="similarity">
    <text evidence="2">Belongs to the insect chemoreceptor superfamily. Gustatory receptor (GR) family. Gr5a subfamily.</text>
</comment>
<dbReference type="EMBL" id="CAXLJM020000053">
    <property type="protein sequence ID" value="CAL8116687.1"/>
    <property type="molecule type" value="Genomic_DNA"/>
</dbReference>
<gene>
    <name evidence="9" type="ORF">ODALV1_LOCUS17376</name>
</gene>
<dbReference type="PANTHER" id="PTHR21421:SF29">
    <property type="entry name" value="GUSTATORY RECEPTOR 5A FOR TREHALOSE-RELATED"/>
    <property type="match status" value="1"/>
</dbReference>
<proteinExistence type="inferred from homology"/>